<keyword evidence="1" id="KW-0812">Transmembrane</keyword>
<evidence type="ECO:0000313" key="2">
    <source>
        <dbReference type="EMBL" id="KKU51126.1"/>
    </source>
</evidence>
<reference evidence="2 3" key="1">
    <citation type="journal article" date="2015" name="Nature">
        <title>rRNA introns, odd ribosomes, and small enigmatic genomes across a large radiation of phyla.</title>
        <authorList>
            <person name="Brown C.T."/>
            <person name="Hug L.A."/>
            <person name="Thomas B.C."/>
            <person name="Sharon I."/>
            <person name="Castelle C.J."/>
            <person name="Singh A."/>
            <person name="Wilkins M.J."/>
            <person name="Williams K.H."/>
            <person name="Banfield J.F."/>
        </authorList>
    </citation>
    <scope>NUCLEOTIDE SEQUENCE [LARGE SCALE GENOMIC DNA]</scope>
</reference>
<sequence>MMYHIGMPSSARAFTLIELLVTVSVIAVLTGFMVPGFTNYLDSQNTKQGKEQIKNDLRTIQNKAINGAGAATGILYWGVRFDDNAPRYSFFTSPANDWSTCSNPPISETSTQLPSAVVVRNGPLCVFFSFSNGGVTFVKSGGFSNQIITIGKTSASVCEGVEVNTAGLIKGVALQPCELN</sequence>
<proteinExistence type="predicted"/>
<organism evidence="2 3">
    <name type="scientific">candidate division WWE3 bacterium GW2011_GWC1_47_10</name>
    <dbReference type="NCBI Taxonomy" id="1619122"/>
    <lineage>
        <taxon>Bacteria</taxon>
        <taxon>Katanobacteria</taxon>
    </lineage>
</organism>
<evidence type="ECO:0000313" key="3">
    <source>
        <dbReference type="Proteomes" id="UP000034873"/>
    </source>
</evidence>
<dbReference type="InterPro" id="IPR045584">
    <property type="entry name" value="Pilin-like"/>
</dbReference>
<gene>
    <name evidence="2" type="ORF">UX73_C0007G0018</name>
</gene>
<dbReference type="STRING" id="1619122.UX73_C0007G0018"/>
<dbReference type="EMBL" id="LCNH01000007">
    <property type="protein sequence ID" value="KKU51126.1"/>
    <property type="molecule type" value="Genomic_DNA"/>
</dbReference>
<keyword evidence="1" id="KW-1133">Transmembrane helix</keyword>
<dbReference type="SUPFAM" id="SSF54523">
    <property type="entry name" value="Pili subunits"/>
    <property type="match status" value="1"/>
</dbReference>
<feature type="transmembrane region" description="Helical" evidence="1">
    <location>
        <begin position="12"/>
        <end position="34"/>
    </location>
</feature>
<dbReference type="AlphaFoldDB" id="A0A0G1R1S2"/>
<dbReference type="NCBIfam" id="TIGR02532">
    <property type="entry name" value="IV_pilin_GFxxxE"/>
    <property type="match status" value="1"/>
</dbReference>
<dbReference type="Pfam" id="PF07963">
    <property type="entry name" value="N_methyl"/>
    <property type="match status" value="1"/>
</dbReference>
<dbReference type="Gene3D" id="3.30.700.10">
    <property type="entry name" value="Glycoprotein, Type 4 Pilin"/>
    <property type="match status" value="1"/>
</dbReference>
<protein>
    <submittedName>
        <fullName evidence="2">Uncharacterized protein</fullName>
    </submittedName>
</protein>
<dbReference type="Proteomes" id="UP000034873">
    <property type="component" value="Unassembled WGS sequence"/>
</dbReference>
<name>A0A0G1R1S2_UNCKA</name>
<evidence type="ECO:0000256" key="1">
    <source>
        <dbReference type="SAM" id="Phobius"/>
    </source>
</evidence>
<comment type="caution">
    <text evidence="2">The sequence shown here is derived from an EMBL/GenBank/DDBJ whole genome shotgun (WGS) entry which is preliminary data.</text>
</comment>
<dbReference type="InterPro" id="IPR012902">
    <property type="entry name" value="N_methyl_site"/>
</dbReference>
<accession>A0A0G1R1S2</accession>
<keyword evidence="1" id="KW-0472">Membrane</keyword>